<accession>A0ABU7LUS2</accession>
<dbReference type="RefSeq" id="WP_330194846.1">
    <property type="nucleotide sequence ID" value="NZ_JAZDRO010000001.1"/>
</dbReference>
<gene>
    <name evidence="2" type="ORF">V0U35_01345</name>
</gene>
<organism evidence="2 3">
    <name type="scientific">Hyphobacterium marinum</name>
    <dbReference type="NCBI Taxonomy" id="3116574"/>
    <lineage>
        <taxon>Bacteria</taxon>
        <taxon>Pseudomonadati</taxon>
        <taxon>Pseudomonadota</taxon>
        <taxon>Alphaproteobacteria</taxon>
        <taxon>Maricaulales</taxon>
        <taxon>Maricaulaceae</taxon>
        <taxon>Hyphobacterium</taxon>
    </lineage>
</organism>
<comment type="caution">
    <text evidence="2">The sequence shown here is derived from an EMBL/GenBank/DDBJ whole genome shotgun (WGS) entry which is preliminary data.</text>
</comment>
<dbReference type="Proteomes" id="UP001310692">
    <property type="component" value="Unassembled WGS sequence"/>
</dbReference>
<dbReference type="Gene3D" id="2.120.10.30">
    <property type="entry name" value="TolB, C-terminal domain"/>
    <property type="match status" value="1"/>
</dbReference>
<dbReference type="SUPFAM" id="SSF63829">
    <property type="entry name" value="Calcium-dependent phosphotriesterase"/>
    <property type="match status" value="1"/>
</dbReference>
<evidence type="ECO:0000313" key="3">
    <source>
        <dbReference type="Proteomes" id="UP001310692"/>
    </source>
</evidence>
<keyword evidence="3" id="KW-1185">Reference proteome</keyword>
<name>A0ABU7LUS2_9PROT</name>
<evidence type="ECO:0000256" key="1">
    <source>
        <dbReference type="SAM" id="SignalP"/>
    </source>
</evidence>
<dbReference type="EMBL" id="JAZDRO010000001">
    <property type="protein sequence ID" value="MEE2565308.1"/>
    <property type="molecule type" value="Genomic_DNA"/>
</dbReference>
<proteinExistence type="predicted"/>
<protein>
    <recommendedName>
        <fullName evidence="4">SMP-30/Gluconolactonase/LRE-like region domain-containing protein</fullName>
    </recommendedName>
</protein>
<sequence length="432" mass="45466">MIRHLLASAACVLSVSAAPAFAQDDEAAFSPQATATALAGEARRALGAGDAESARRAMEAALALKPAHPSYLLGLAQIGLTSGDQDLVFTALERYAAGGMAFDLSRLGEADAAMREAQPDRYAALDAALSRNASPVGQAERAARVDLGGTLIEGVAVDIETDRIFLSDVTGRAIHLVEPFDRESASVFADREDGLLSVFGMTVDSVNRLLWATTGVLPQTGLAEGEEGGTAIVALDLVTGDLYRRFEIEGADRFADVVARDGYVYISDSGANRVYRLSSLSDGFELLSDDPRFAGLQGIALSHGALYAADYALGLWRISLDDGSASLVTAGDESLIGIDGLGHTREGRLIAVRNGMNPNQVFAIDLSEDGRSVAGTETLLRGHGDFGEPTLISVNDGRVWLVANSPWPLYPEDGSGPTETPDPLTVLEIDLD</sequence>
<dbReference type="InterPro" id="IPR011042">
    <property type="entry name" value="6-blade_b-propeller_TolB-like"/>
</dbReference>
<feature type="chain" id="PRO_5045137219" description="SMP-30/Gluconolactonase/LRE-like region domain-containing protein" evidence="1">
    <location>
        <begin position="23"/>
        <end position="432"/>
    </location>
</feature>
<reference evidence="2 3" key="1">
    <citation type="submission" date="2024-01" db="EMBL/GenBank/DDBJ databases">
        <title>Hyphobacterium bacterium isolated from marine sediment.</title>
        <authorList>
            <person name="Zhao S."/>
        </authorList>
    </citation>
    <scope>NUCLEOTIDE SEQUENCE [LARGE SCALE GENOMIC DNA]</scope>
    <source>
        <strain evidence="2 3">Y60-23</strain>
    </source>
</reference>
<keyword evidence="1" id="KW-0732">Signal</keyword>
<evidence type="ECO:0000313" key="2">
    <source>
        <dbReference type="EMBL" id="MEE2565308.1"/>
    </source>
</evidence>
<evidence type="ECO:0008006" key="4">
    <source>
        <dbReference type="Google" id="ProtNLM"/>
    </source>
</evidence>
<feature type="signal peptide" evidence="1">
    <location>
        <begin position="1"/>
        <end position="22"/>
    </location>
</feature>